<organism evidence="1 2">
    <name type="scientific">Shewanella psychropiezotolerans</name>
    <dbReference type="NCBI Taxonomy" id="2593655"/>
    <lineage>
        <taxon>Bacteria</taxon>
        <taxon>Pseudomonadati</taxon>
        <taxon>Pseudomonadota</taxon>
        <taxon>Gammaproteobacteria</taxon>
        <taxon>Alteromonadales</taxon>
        <taxon>Shewanellaceae</taxon>
        <taxon>Shewanella</taxon>
    </lineage>
</organism>
<dbReference type="RefSeq" id="WP_144044814.1">
    <property type="nucleotide sequence ID" value="NZ_CP041614.1"/>
</dbReference>
<keyword evidence="2" id="KW-1185">Reference proteome</keyword>
<name>A0ABX5WTK3_9GAMM</name>
<gene>
    <name evidence="1" type="ORF">FM037_03155</name>
</gene>
<evidence type="ECO:0000313" key="2">
    <source>
        <dbReference type="Proteomes" id="UP000315947"/>
    </source>
</evidence>
<sequence length="117" mass="13226">MARNKAVQVACSPNLYEKLSAYREEKNLSSDADAMRELTLFALRILEHSDDSDEGLSTRELMEIILTYVVKNQYTTSLVHYQTFNEDGVDMSKANAKHKDVIGKAESKIEQILNGVK</sequence>
<dbReference type="Proteomes" id="UP000315947">
    <property type="component" value="Chromosome"/>
</dbReference>
<protein>
    <recommendedName>
        <fullName evidence="3">Phage protein</fullName>
    </recommendedName>
</protein>
<proteinExistence type="predicted"/>
<accession>A0ABX5WTK3</accession>
<reference evidence="1 2" key="1">
    <citation type="submission" date="2019-07" db="EMBL/GenBank/DDBJ databases">
        <title>Shewanella sp. YLB-06 whole genomic sequence.</title>
        <authorList>
            <person name="Yu L."/>
        </authorList>
    </citation>
    <scope>NUCLEOTIDE SEQUENCE [LARGE SCALE GENOMIC DNA]</scope>
    <source>
        <strain evidence="1 2">YLB-06</strain>
    </source>
</reference>
<evidence type="ECO:0000313" key="1">
    <source>
        <dbReference type="EMBL" id="QDO82425.1"/>
    </source>
</evidence>
<evidence type="ECO:0008006" key="3">
    <source>
        <dbReference type="Google" id="ProtNLM"/>
    </source>
</evidence>
<dbReference type="EMBL" id="CP041614">
    <property type="protein sequence ID" value="QDO82425.1"/>
    <property type="molecule type" value="Genomic_DNA"/>
</dbReference>